<dbReference type="Proteomes" id="UP000095280">
    <property type="component" value="Unplaced"/>
</dbReference>
<proteinExistence type="predicted"/>
<evidence type="ECO:0000313" key="4">
    <source>
        <dbReference type="WBParaSite" id="maker-unitig_37144-snap-gene-0.2-mRNA-1"/>
    </source>
</evidence>
<keyword evidence="2" id="KW-0472">Membrane</keyword>
<reference evidence="4" key="1">
    <citation type="submission" date="2016-11" db="UniProtKB">
        <authorList>
            <consortium name="WormBaseParasite"/>
        </authorList>
    </citation>
    <scope>IDENTIFICATION</scope>
</reference>
<name>A0A1I8FJA1_9PLAT</name>
<evidence type="ECO:0000256" key="2">
    <source>
        <dbReference type="SAM" id="Phobius"/>
    </source>
</evidence>
<keyword evidence="2" id="KW-0812">Transmembrane</keyword>
<feature type="transmembrane region" description="Helical" evidence="2">
    <location>
        <begin position="49"/>
        <end position="68"/>
    </location>
</feature>
<feature type="compositionally biased region" description="Basic and acidic residues" evidence="1">
    <location>
        <begin position="17"/>
        <end position="45"/>
    </location>
</feature>
<evidence type="ECO:0000256" key="1">
    <source>
        <dbReference type="SAM" id="MobiDB-lite"/>
    </source>
</evidence>
<keyword evidence="2" id="KW-1133">Transmembrane helix</keyword>
<dbReference type="AlphaFoldDB" id="A0A1I8FJA1"/>
<protein>
    <submittedName>
        <fullName evidence="4">IBB domain-containing protein</fullName>
    </submittedName>
</protein>
<feature type="region of interest" description="Disordered" evidence="1">
    <location>
        <begin position="1"/>
        <end position="45"/>
    </location>
</feature>
<accession>A0A1I8FJA1</accession>
<evidence type="ECO:0000313" key="3">
    <source>
        <dbReference type="Proteomes" id="UP000095280"/>
    </source>
</evidence>
<organism evidence="3 4">
    <name type="scientific">Macrostomum lignano</name>
    <dbReference type="NCBI Taxonomy" id="282301"/>
    <lineage>
        <taxon>Eukaryota</taxon>
        <taxon>Metazoa</taxon>
        <taxon>Spiralia</taxon>
        <taxon>Lophotrochozoa</taxon>
        <taxon>Platyhelminthes</taxon>
        <taxon>Rhabditophora</taxon>
        <taxon>Macrostomorpha</taxon>
        <taxon>Macrostomida</taxon>
        <taxon>Macrostomidae</taxon>
        <taxon>Macrostomum</taxon>
    </lineage>
</organism>
<dbReference type="WBParaSite" id="maker-unitig_37144-snap-gene-0.2-mRNA-1">
    <property type="protein sequence ID" value="maker-unitig_37144-snap-gene-0.2-mRNA-1"/>
    <property type="gene ID" value="maker-unitig_37144-snap-gene-0.2"/>
</dbReference>
<keyword evidence="3" id="KW-1185">Reference proteome</keyword>
<sequence>MHDSGDRRVRLWVGGNARKESEKSRRGRAEMERINREEMKRREREKMRGRWASATLLVPQFLLFHILILPL</sequence>